<feature type="binding site" evidence="11">
    <location>
        <begin position="367"/>
        <end position="370"/>
    </location>
    <ligand>
        <name>GMP</name>
        <dbReference type="ChEBI" id="CHEBI:58115"/>
    </ligand>
</feature>
<feature type="binding site" evidence="12">
    <location>
        <position position="197"/>
    </location>
    <ligand>
        <name>Mn(2+)</name>
        <dbReference type="ChEBI" id="CHEBI:29035"/>
        <label>1</label>
    </ligand>
</feature>
<dbReference type="GO" id="GO:0042245">
    <property type="term" value="P:RNA repair"/>
    <property type="evidence" value="ECO:0007669"/>
    <property type="project" value="UniProtKB-KW"/>
</dbReference>
<feature type="active site" description="GMP-histidine intermediate" evidence="10">
    <location>
        <position position="393"/>
    </location>
</feature>
<proteinExistence type="inferred from homology"/>
<keyword evidence="6 11" id="KW-0342">GTP-binding</keyword>
<keyword evidence="4 11" id="KW-0547">Nucleotide-binding</keyword>
<dbReference type="PROSITE" id="PS01288">
    <property type="entry name" value="UPF0027"/>
    <property type="match status" value="1"/>
</dbReference>
<evidence type="ECO:0000256" key="6">
    <source>
        <dbReference type="ARBA" id="ARBA00023134"/>
    </source>
</evidence>
<dbReference type="GO" id="GO:0170057">
    <property type="term" value="F:RNA ligase (GTP) activity"/>
    <property type="evidence" value="ECO:0007669"/>
    <property type="project" value="UniProtKB-EC"/>
</dbReference>
<comment type="cofactor">
    <cofactor evidence="12 13">
        <name>Mn(2+)</name>
        <dbReference type="ChEBI" id="CHEBI:29035"/>
    </cofactor>
    <text evidence="12 13">Binds 2 manganese ions per subunit.</text>
</comment>
<dbReference type="Gene3D" id="3.90.1860.10">
    <property type="entry name" value="tRNA-splicing ligase RtcB"/>
    <property type="match status" value="1"/>
</dbReference>
<evidence type="ECO:0000256" key="3">
    <source>
        <dbReference type="ARBA" id="ARBA00022723"/>
    </source>
</evidence>
<comment type="similarity">
    <text evidence="1 13">Belongs to the RtcB family.</text>
</comment>
<feature type="binding site" evidence="12">
    <location>
        <position position="318"/>
    </location>
    <ligand>
        <name>Mn(2+)</name>
        <dbReference type="ChEBI" id="CHEBI:29035"/>
        <label>2</label>
    </ligand>
</feature>
<evidence type="ECO:0000256" key="11">
    <source>
        <dbReference type="PIRSR" id="PIRSR601233-2"/>
    </source>
</evidence>
<evidence type="ECO:0000256" key="10">
    <source>
        <dbReference type="PIRSR" id="PIRSR601233-1"/>
    </source>
</evidence>
<dbReference type="InterPro" id="IPR001233">
    <property type="entry name" value="RtcB"/>
</dbReference>
<evidence type="ECO:0000256" key="2">
    <source>
        <dbReference type="ARBA" id="ARBA00022598"/>
    </source>
</evidence>
<dbReference type="FunFam" id="3.90.1860.10:FF:000001">
    <property type="entry name" value="tRNA-splicing ligase RtcB homolog"/>
    <property type="match status" value="1"/>
</dbReference>
<feature type="binding site" evidence="11">
    <location>
        <begin position="393"/>
        <end position="396"/>
    </location>
    <ligand>
        <name>GMP</name>
        <dbReference type="ChEBI" id="CHEBI:58115"/>
    </ligand>
</feature>
<feature type="binding site" evidence="12">
    <location>
        <position position="89"/>
    </location>
    <ligand>
        <name>Mn(2+)</name>
        <dbReference type="ChEBI" id="CHEBI:29035"/>
        <label>1</label>
    </ligand>
</feature>
<keyword evidence="2 13" id="KW-0436">Ligase</keyword>
<keyword evidence="5" id="KW-0692">RNA repair</keyword>
<dbReference type="GO" id="GO:0005525">
    <property type="term" value="F:GTP binding"/>
    <property type="evidence" value="ECO:0007669"/>
    <property type="project" value="UniProtKB-KW"/>
</dbReference>
<evidence type="ECO:0000256" key="5">
    <source>
        <dbReference type="ARBA" id="ARBA00022800"/>
    </source>
</evidence>
<keyword evidence="3 12" id="KW-0479">Metal-binding</keyword>
<evidence type="ECO:0000256" key="9">
    <source>
        <dbReference type="ARBA" id="ARBA00049514"/>
    </source>
</evidence>
<evidence type="ECO:0000256" key="8">
    <source>
        <dbReference type="ARBA" id="ARBA00047746"/>
    </source>
</evidence>
<accession>A0A660SBF4</accession>
<comment type="caution">
    <text evidence="14">The sequence shown here is derived from an EMBL/GenBank/DDBJ whole genome shotgun (WGS) entry which is preliminary data.</text>
</comment>
<dbReference type="SUPFAM" id="SSF103365">
    <property type="entry name" value="Hypothetical protein PH1602"/>
    <property type="match status" value="1"/>
</dbReference>
<dbReference type="InterPro" id="IPR036025">
    <property type="entry name" value="RtcB-like_sf"/>
</dbReference>
<evidence type="ECO:0000256" key="4">
    <source>
        <dbReference type="ARBA" id="ARBA00022741"/>
    </source>
</evidence>
<evidence type="ECO:0000256" key="12">
    <source>
        <dbReference type="PIRSR" id="PIRSR601233-3"/>
    </source>
</evidence>
<feature type="binding site" evidence="11">
    <location>
        <position position="374"/>
    </location>
    <ligand>
        <name>GMP</name>
        <dbReference type="ChEBI" id="CHEBI:58115"/>
    </ligand>
</feature>
<gene>
    <name evidence="13" type="primary">rtcB</name>
    <name evidence="14" type="ORF">DRP44_00960</name>
</gene>
<evidence type="ECO:0000256" key="1">
    <source>
        <dbReference type="ARBA" id="ARBA00008071"/>
    </source>
</evidence>
<dbReference type="PANTHER" id="PTHR11118">
    <property type="entry name" value="RNA-SPLICING LIGASE RTCB HOMOLOG"/>
    <property type="match status" value="1"/>
</dbReference>
<dbReference type="Proteomes" id="UP000282321">
    <property type="component" value="Unassembled WGS sequence"/>
</dbReference>
<feature type="binding site" evidence="12">
    <location>
        <position position="228"/>
    </location>
    <ligand>
        <name>Mn(2+)</name>
        <dbReference type="ChEBI" id="CHEBI:29035"/>
        <label>2</label>
    </ligand>
</feature>
<dbReference type="Pfam" id="PF01139">
    <property type="entry name" value="RtcB"/>
    <property type="match status" value="1"/>
</dbReference>
<protein>
    <recommendedName>
        <fullName evidence="13">tRNA-splicing ligase RtcB</fullName>
        <ecNumber evidence="13">6.5.1.-</ecNumber>
    </recommendedName>
</protein>
<evidence type="ECO:0000313" key="14">
    <source>
        <dbReference type="EMBL" id="RKX67932.1"/>
    </source>
</evidence>
<reference evidence="14 15" key="1">
    <citation type="submission" date="2018-06" db="EMBL/GenBank/DDBJ databases">
        <title>Extensive metabolic versatility and redundancy in microbially diverse, dynamic hydrothermal sediments.</title>
        <authorList>
            <person name="Dombrowski N."/>
            <person name="Teske A."/>
            <person name="Baker B.J."/>
        </authorList>
    </citation>
    <scope>NUCLEOTIDE SEQUENCE [LARGE SCALE GENOMIC DNA]</scope>
    <source>
        <strain evidence="14">B35_G9</strain>
    </source>
</reference>
<comment type="subunit">
    <text evidence="13">Monomer.</text>
</comment>
<dbReference type="EMBL" id="QNBC01000006">
    <property type="protein sequence ID" value="RKX67932.1"/>
    <property type="molecule type" value="Genomic_DNA"/>
</dbReference>
<dbReference type="AlphaFoldDB" id="A0A660SBF4"/>
<dbReference type="GO" id="GO:0046872">
    <property type="term" value="F:metal ion binding"/>
    <property type="evidence" value="ECO:0007669"/>
    <property type="project" value="UniProtKB-UniRule"/>
</dbReference>
<keyword evidence="7 12" id="KW-0464">Manganese</keyword>
<feature type="binding site" evidence="11">
    <location>
        <position position="469"/>
    </location>
    <ligand>
        <name>GMP</name>
        <dbReference type="ChEBI" id="CHEBI:58115"/>
    </ligand>
</feature>
<dbReference type="PANTHER" id="PTHR11118:SF1">
    <property type="entry name" value="RNA-SPLICING LIGASE RTCB HOMOLOG"/>
    <property type="match status" value="1"/>
</dbReference>
<comment type="catalytic activity">
    <reaction evidence="8">
        <text>a 3'-end 3'-phospho-ribonucleotide-RNA + a 5'-end dephospho-ribonucleoside-RNA + GTP = a ribonucleotidyl-ribonucleotide-RNA + GMP + diphosphate</text>
        <dbReference type="Rhea" id="RHEA:68076"/>
        <dbReference type="Rhea" id="RHEA-COMP:10463"/>
        <dbReference type="Rhea" id="RHEA-COMP:13936"/>
        <dbReference type="Rhea" id="RHEA-COMP:17355"/>
        <dbReference type="ChEBI" id="CHEBI:33019"/>
        <dbReference type="ChEBI" id="CHEBI:37565"/>
        <dbReference type="ChEBI" id="CHEBI:58115"/>
        <dbReference type="ChEBI" id="CHEBI:83062"/>
        <dbReference type="ChEBI" id="CHEBI:138284"/>
        <dbReference type="ChEBI" id="CHEBI:173118"/>
        <dbReference type="EC" id="6.5.1.8"/>
    </reaction>
</comment>
<evidence type="ECO:0000313" key="15">
    <source>
        <dbReference type="Proteomes" id="UP000282321"/>
    </source>
</evidence>
<dbReference type="GO" id="GO:0003972">
    <property type="term" value="F:RNA ligase (ATP) activity"/>
    <property type="evidence" value="ECO:0007669"/>
    <property type="project" value="TreeGrafter"/>
</dbReference>
<feature type="binding site" evidence="11">
    <location>
        <begin position="318"/>
        <end position="319"/>
    </location>
    <ligand>
        <name>GMP</name>
        <dbReference type="ChEBI" id="CHEBI:58115"/>
    </ligand>
</feature>
<evidence type="ECO:0000256" key="13">
    <source>
        <dbReference type="RuleBase" id="RU371113"/>
    </source>
</evidence>
<comment type="catalytic activity">
    <reaction evidence="9">
        <text>a 3'-end 2',3'-cyclophospho-ribonucleotide-RNA + a 5'-end dephospho-ribonucleoside-RNA + GTP + H2O = a ribonucleotidyl-ribonucleotide-RNA + GMP + diphosphate + H(+)</text>
        <dbReference type="Rhea" id="RHEA:68080"/>
        <dbReference type="Rhea" id="RHEA-COMP:10464"/>
        <dbReference type="Rhea" id="RHEA-COMP:13936"/>
        <dbReference type="Rhea" id="RHEA-COMP:17355"/>
        <dbReference type="ChEBI" id="CHEBI:15377"/>
        <dbReference type="ChEBI" id="CHEBI:15378"/>
        <dbReference type="ChEBI" id="CHEBI:33019"/>
        <dbReference type="ChEBI" id="CHEBI:37565"/>
        <dbReference type="ChEBI" id="CHEBI:58115"/>
        <dbReference type="ChEBI" id="CHEBI:83064"/>
        <dbReference type="ChEBI" id="CHEBI:138284"/>
        <dbReference type="ChEBI" id="CHEBI:173118"/>
        <dbReference type="EC" id="6.5.1.8"/>
    </reaction>
</comment>
<feature type="binding site" evidence="11">
    <location>
        <begin position="196"/>
        <end position="200"/>
    </location>
    <ligand>
        <name>GMP</name>
        <dbReference type="ChEBI" id="CHEBI:58115"/>
    </ligand>
</feature>
<dbReference type="EC" id="6.5.1.-" evidence="13"/>
<name>A0A660SBF4_UNCT6</name>
<sequence length="470" mass="51344">MNEISKNIWEIPRSDGMNVPAYIVASNSLLNKIEQGAIEQLKNVASLPSIVKGAFAMPDIHQGYGFPIGGVAAFDAENGIVSPGGVGYDINCGVRLLKASVYKDDISQYIEKLITSIYSNVPCGIGSKGRLKINRKELFSVVTSGVKWAKKKGFADSADIDSIEDNGFLPRCEPSSLTERAIERGLPQLGSLGAGNHFIEIQYVSDIYNDEIAEKMGIDTGMVTIMVHTGSRGFGYQICDDNLKSLRHKYGNSLNLKDKELIYAPISSVDGQKYISQMHCAANYAYVNRQLITHWIRESFSAIIGNAVNVDVVYDVCHNIAKFEKYNVNGKEKKLLVHRKGATRALGPGNLLLGEKYRAIGQPIIIPGDMGRSSYLLVGTKNAEKETFGSTCHGAGRLLSRHKAVKATRNIDIEKALGKQNIKVMAKSWRTLHEEASIAYKDISEVIDAVSSAGLCKKVAKMRPLGVIKG</sequence>
<organism evidence="14 15">
    <name type="scientific">candidate division TA06 bacterium</name>
    <dbReference type="NCBI Taxonomy" id="2250710"/>
    <lineage>
        <taxon>Bacteria</taxon>
        <taxon>Bacteria division TA06</taxon>
    </lineage>
</organism>
<dbReference type="GO" id="GO:0006396">
    <property type="term" value="P:RNA processing"/>
    <property type="evidence" value="ECO:0007669"/>
    <property type="project" value="InterPro"/>
</dbReference>
<evidence type="ECO:0000256" key="7">
    <source>
        <dbReference type="ARBA" id="ARBA00023211"/>
    </source>
</evidence>